<proteinExistence type="predicted"/>
<reference evidence="1 2" key="1">
    <citation type="submission" date="2017-07" db="EMBL/GenBank/DDBJ databases">
        <title>Shotgun whole genome sequences of three halophilic bacterial isolates.</title>
        <authorList>
            <person name="Pozzo T."/>
            <person name="Higdon S.M."/>
            <person name="Quillaguaman J."/>
        </authorList>
    </citation>
    <scope>NUCLEOTIDE SEQUENCE [LARGE SCALE GENOMIC DNA]</scope>
    <source>
        <strain evidence="1 2">BU-1</strain>
    </source>
</reference>
<comment type="caution">
    <text evidence="1">The sequence shown here is derived from an EMBL/GenBank/DDBJ whole genome shotgun (WGS) entry which is preliminary data.</text>
</comment>
<accession>A0A265E698</accession>
<evidence type="ECO:0000313" key="1">
    <source>
        <dbReference type="EMBL" id="OZT77112.1"/>
    </source>
</evidence>
<evidence type="ECO:0008006" key="3">
    <source>
        <dbReference type="Google" id="ProtNLM"/>
    </source>
</evidence>
<gene>
    <name evidence="1" type="ORF">CFN03_08530</name>
</gene>
<name>A0A265E698_9STAP</name>
<sequence>MNLSLLIILELEQSPVIQEKVGNRMRAYGEPSDKSDTFIIIEPNGVPDPRAPVSDSFLAESHLIQIDVQGPNHTNVNTVANEVRRVMWRVFNMSTMGDGLDTYFEETKRFLDSRTYEGAPQKLYYQNKIM</sequence>
<dbReference type="Proteomes" id="UP000216682">
    <property type="component" value="Unassembled WGS sequence"/>
</dbReference>
<evidence type="ECO:0000313" key="2">
    <source>
        <dbReference type="Proteomes" id="UP000216682"/>
    </source>
</evidence>
<dbReference type="AlphaFoldDB" id="A0A265E698"/>
<dbReference type="EMBL" id="NPEZ01000003">
    <property type="protein sequence ID" value="OZT77112.1"/>
    <property type="molecule type" value="Genomic_DNA"/>
</dbReference>
<dbReference type="RefSeq" id="WP_094906635.1">
    <property type="nucleotide sequence ID" value="NZ_NPEZ01000003.1"/>
</dbReference>
<organism evidence="1 2">
    <name type="scientific">Salinicoccus roseus</name>
    <dbReference type="NCBI Taxonomy" id="45670"/>
    <lineage>
        <taxon>Bacteria</taxon>
        <taxon>Bacillati</taxon>
        <taxon>Bacillota</taxon>
        <taxon>Bacilli</taxon>
        <taxon>Bacillales</taxon>
        <taxon>Staphylococcaceae</taxon>
        <taxon>Salinicoccus</taxon>
    </lineage>
</organism>
<protein>
    <recommendedName>
        <fullName evidence="3">DUF3168 domain-containing protein</fullName>
    </recommendedName>
</protein>